<dbReference type="GO" id="GO:1904263">
    <property type="term" value="P:positive regulation of TORC1 signaling"/>
    <property type="evidence" value="ECO:0007669"/>
    <property type="project" value="TreeGrafter"/>
</dbReference>
<keyword evidence="6" id="KW-0472">Membrane</keyword>
<dbReference type="PANTHER" id="PTHR11259">
    <property type="entry name" value="RAS-RELATED GTP BINDING RAG/GTR YEAST"/>
    <property type="match status" value="1"/>
</dbReference>
<evidence type="ECO:0000313" key="9">
    <source>
        <dbReference type="EMBL" id="CAF0837822.1"/>
    </source>
</evidence>
<dbReference type="InterPro" id="IPR027417">
    <property type="entry name" value="P-loop_NTPase"/>
</dbReference>
<dbReference type="GO" id="GO:0012505">
    <property type="term" value="C:endomembrane system"/>
    <property type="evidence" value="ECO:0007669"/>
    <property type="project" value="UniProtKB-SubCell"/>
</dbReference>
<evidence type="ECO:0000256" key="1">
    <source>
        <dbReference type="ARBA" id="ARBA00004308"/>
    </source>
</evidence>
<sequence length="418" mass="47329">MMSSSVIDQTSSLSSQNILISSSNAPIVDFSVGSMPANYGYDESFSKEEDEDESNEETSQFKPRILIMGLRKSGKTSIKNVVFHKMEPTDTLFLDPTTKTNLEDISCCSFITFQVYDCSGQIDLFSDPTCDYNALLKGCGSLIFVIDAQDEDQYHDAITCLIQTVHKGYNINRSIKFEVFIHKVDGFPDEKKMEIYNEIQQRTSEMLVQQDGSDTMIQKIYLNYHLTSIYDHSIFEAFSKVVHKLIPQHRQLERLLDYLCNSCGLERAFLFDVASKIFIASDSLSPLDTQLYELCCDKIDLVLDISNIYAPNDIEGISSDDASYTCVKLNNELYLYMKQVNKFLAFVCVIRDEIFMENRGIMDYNLTLFKDSIKDILLAQQNMSLLANQTNLNQNINNTGSSGGQDLSQMANSLLGNI</sequence>
<dbReference type="FunFam" id="3.40.50.300:FF:001086">
    <property type="entry name" value="GTP-binding protein GTR2"/>
    <property type="match status" value="1"/>
</dbReference>
<evidence type="ECO:0000256" key="2">
    <source>
        <dbReference type="ARBA" id="ARBA00007756"/>
    </source>
</evidence>
<dbReference type="PANTHER" id="PTHR11259:SF2">
    <property type="entry name" value="GH16429P"/>
    <property type="match status" value="1"/>
</dbReference>
<comment type="caution">
    <text evidence="9">The sequence shown here is derived from an EMBL/GenBank/DDBJ whole genome shotgun (WGS) entry which is preliminary data.</text>
</comment>
<dbReference type="EMBL" id="CAJNOC010001129">
    <property type="protein sequence ID" value="CAF0837822.1"/>
    <property type="molecule type" value="Genomic_DNA"/>
</dbReference>
<dbReference type="GO" id="GO:0010507">
    <property type="term" value="P:negative regulation of autophagy"/>
    <property type="evidence" value="ECO:0007669"/>
    <property type="project" value="TreeGrafter"/>
</dbReference>
<keyword evidence="10" id="KW-1185">Reference proteome</keyword>
<comment type="catalytic activity">
    <reaction evidence="7">
        <text>GTP + H2O = GDP + phosphate + H(+)</text>
        <dbReference type="Rhea" id="RHEA:19669"/>
        <dbReference type="ChEBI" id="CHEBI:15377"/>
        <dbReference type="ChEBI" id="CHEBI:15378"/>
        <dbReference type="ChEBI" id="CHEBI:37565"/>
        <dbReference type="ChEBI" id="CHEBI:43474"/>
        <dbReference type="ChEBI" id="CHEBI:58189"/>
    </reaction>
    <physiologicalReaction direction="left-to-right" evidence="7">
        <dbReference type="Rhea" id="RHEA:19670"/>
    </physiologicalReaction>
</comment>
<keyword evidence="4" id="KW-0378">Hydrolase</keyword>
<evidence type="ECO:0000313" key="10">
    <source>
        <dbReference type="Proteomes" id="UP000663879"/>
    </source>
</evidence>
<dbReference type="Pfam" id="PF04670">
    <property type="entry name" value="Gtr1_RagA"/>
    <property type="match status" value="1"/>
</dbReference>
<organism evidence="9 10">
    <name type="scientific">Brachionus calyciflorus</name>
    <dbReference type="NCBI Taxonomy" id="104777"/>
    <lineage>
        <taxon>Eukaryota</taxon>
        <taxon>Metazoa</taxon>
        <taxon>Spiralia</taxon>
        <taxon>Gnathifera</taxon>
        <taxon>Rotifera</taxon>
        <taxon>Eurotatoria</taxon>
        <taxon>Monogononta</taxon>
        <taxon>Pseudotrocha</taxon>
        <taxon>Ploima</taxon>
        <taxon>Brachionidae</taxon>
        <taxon>Brachionus</taxon>
    </lineage>
</organism>
<evidence type="ECO:0000256" key="3">
    <source>
        <dbReference type="ARBA" id="ARBA00022741"/>
    </source>
</evidence>
<reference evidence="9" key="1">
    <citation type="submission" date="2021-02" db="EMBL/GenBank/DDBJ databases">
        <authorList>
            <person name="Nowell W R."/>
        </authorList>
    </citation>
    <scope>NUCLEOTIDE SEQUENCE</scope>
    <source>
        <strain evidence="9">Ploen Becks lab</strain>
    </source>
</reference>
<evidence type="ECO:0000256" key="5">
    <source>
        <dbReference type="ARBA" id="ARBA00023134"/>
    </source>
</evidence>
<dbReference type="GO" id="GO:0009267">
    <property type="term" value="P:cellular response to starvation"/>
    <property type="evidence" value="ECO:0007669"/>
    <property type="project" value="TreeGrafter"/>
</dbReference>
<keyword evidence="5 8" id="KW-0342">GTP-binding</keyword>
<proteinExistence type="inferred from homology"/>
<dbReference type="Gene3D" id="3.30.450.190">
    <property type="match status" value="1"/>
</dbReference>
<comment type="similarity">
    <text evidence="2 8">Belongs to the GTR/RAG GTP-binding protein family.</text>
</comment>
<name>A0A813V3U2_9BILA</name>
<dbReference type="InterPro" id="IPR006762">
    <property type="entry name" value="Gtr1_RagA"/>
</dbReference>
<gene>
    <name evidence="9" type="ORF">OXX778_LOCUS8293</name>
</gene>
<dbReference type="GO" id="GO:0005764">
    <property type="term" value="C:lysosome"/>
    <property type="evidence" value="ECO:0007669"/>
    <property type="project" value="TreeGrafter"/>
</dbReference>
<accession>A0A813V3U2</accession>
<evidence type="ECO:0000256" key="6">
    <source>
        <dbReference type="ARBA" id="ARBA00023136"/>
    </source>
</evidence>
<keyword evidence="3 8" id="KW-0547">Nucleotide-binding</keyword>
<dbReference type="AlphaFoldDB" id="A0A813V3U2"/>
<dbReference type="GO" id="GO:1990131">
    <property type="term" value="C:Gtr1-Gtr2 GTPase complex"/>
    <property type="evidence" value="ECO:0007669"/>
    <property type="project" value="TreeGrafter"/>
</dbReference>
<evidence type="ECO:0000256" key="7">
    <source>
        <dbReference type="ARBA" id="ARBA00049117"/>
    </source>
</evidence>
<dbReference type="Proteomes" id="UP000663879">
    <property type="component" value="Unassembled WGS sequence"/>
</dbReference>
<evidence type="ECO:0000256" key="4">
    <source>
        <dbReference type="ARBA" id="ARBA00022801"/>
    </source>
</evidence>
<evidence type="ECO:0000256" key="8">
    <source>
        <dbReference type="RuleBase" id="RU367014"/>
    </source>
</evidence>
<dbReference type="GO" id="GO:0005525">
    <property type="term" value="F:GTP binding"/>
    <property type="evidence" value="ECO:0007669"/>
    <property type="project" value="UniProtKB-UniRule"/>
</dbReference>
<dbReference type="CDD" id="cd11385">
    <property type="entry name" value="RagC_like"/>
    <property type="match status" value="1"/>
</dbReference>
<dbReference type="InterPro" id="IPR039400">
    <property type="entry name" value="RagC/D"/>
</dbReference>
<dbReference type="GO" id="GO:0003924">
    <property type="term" value="F:GTPase activity"/>
    <property type="evidence" value="ECO:0007669"/>
    <property type="project" value="TreeGrafter"/>
</dbReference>
<dbReference type="OrthoDB" id="26136at2759"/>
<dbReference type="GO" id="GO:0005634">
    <property type="term" value="C:nucleus"/>
    <property type="evidence" value="ECO:0007669"/>
    <property type="project" value="TreeGrafter"/>
</dbReference>
<dbReference type="SUPFAM" id="SSF52540">
    <property type="entry name" value="P-loop containing nucleoside triphosphate hydrolases"/>
    <property type="match status" value="1"/>
</dbReference>
<protein>
    <submittedName>
        <fullName evidence="9">Uncharacterized protein</fullName>
    </submittedName>
</protein>
<comment type="subcellular location">
    <subcellularLocation>
        <location evidence="1">Endomembrane system</location>
    </subcellularLocation>
</comment>
<dbReference type="Gene3D" id="3.40.50.300">
    <property type="entry name" value="P-loop containing nucleotide triphosphate hydrolases"/>
    <property type="match status" value="1"/>
</dbReference>